<evidence type="ECO:0000313" key="5">
    <source>
        <dbReference type="Proteomes" id="UP000244060"/>
    </source>
</evidence>
<keyword evidence="5" id="KW-1185">Reference proteome</keyword>
<dbReference type="PROSITE" id="PS01162">
    <property type="entry name" value="QOR_ZETA_CRYSTAL"/>
    <property type="match status" value="1"/>
</dbReference>
<dbReference type="EMBL" id="QAOT01000010">
    <property type="protein sequence ID" value="PTR17891.1"/>
    <property type="molecule type" value="Genomic_DNA"/>
</dbReference>
<dbReference type="InterPro" id="IPR047618">
    <property type="entry name" value="QOR-like"/>
</dbReference>
<dbReference type="InterPro" id="IPR002364">
    <property type="entry name" value="Quin_OxRdtase/zeta-crystal_CS"/>
</dbReference>
<dbReference type="Pfam" id="PF08240">
    <property type="entry name" value="ADH_N"/>
    <property type="match status" value="1"/>
</dbReference>
<dbReference type="PANTHER" id="PTHR48106:SF13">
    <property type="entry name" value="QUINONE OXIDOREDUCTASE-RELATED"/>
    <property type="match status" value="1"/>
</dbReference>
<evidence type="ECO:0000259" key="3">
    <source>
        <dbReference type="SMART" id="SM00829"/>
    </source>
</evidence>
<evidence type="ECO:0000256" key="2">
    <source>
        <dbReference type="ARBA" id="ARBA00023002"/>
    </source>
</evidence>
<dbReference type="InterPro" id="IPR011032">
    <property type="entry name" value="GroES-like_sf"/>
</dbReference>
<name>A0A2T5K643_9RHOB</name>
<dbReference type="FunFam" id="3.40.50.720:FF:000053">
    <property type="entry name" value="Quinone oxidoreductase 1"/>
    <property type="match status" value="1"/>
</dbReference>
<dbReference type="GO" id="GO:0008270">
    <property type="term" value="F:zinc ion binding"/>
    <property type="evidence" value="ECO:0007669"/>
    <property type="project" value="InterPro"/>
</dbReference>
<comment type="caution">
    <text evidence="4">The sequence shown here is derived from an EMBL/GenBank/DDBJ whole genome shotgun (WGS) entry which is preliminary data.</text>
</comment>
<dbReference type="InterPro" id="IPR013154">
    <property type="entry name" value="ADH-like_N"/>
</dbReference>
<dbReference type="SUPFAM" id="SSF51735">
    <property type="entry name" value="NAD(P)-binding Rossmann-fold domains"/>
    <property type="match status" value="1"/>
</dbReference>
<dbReference type="Gene3D" id="3.90.180.10">
    <property type="entry name" value="Medium-chain alcohol dehydrogenases, catalytic domain"/>
    <property type="match status" value="1"/>
</dbReference>
<dbReference type="OrthoDB" id="9805883at2"/>
<dbReference type="SMART" id="SM00829">
    <property type="entry name" value="PKS_ER"/>
    <property type="match status" value="1"/>
</dbReference>
<dbReference type="Pfam" id="PF13602">
    <property type="entry name" value="ADH_zinc_N_2"/>
    <property type="match status" value="1"/>
</dbReference>
<dbReference type="GO" id="GO:0005829">
    <property type="term" value="C:cytosol"/>
    <property type="evidence" value="ECO:0007669"/>
    <property type="project" value="TreeGrafter"/>
</dbReference>
<dbReference type="Proteomes" id="UP000244060">
    <property type="component" value="Unassembled WGS sequence"/>
</dbReference>
<dbReference type="RefSeq" id="WP_101339904.1">
    <property type="nucleotide sequence ID" value="NZ_CP090022.1"/>
</dbReference>
<dbReference type="GO" id="GO:0035925">
    <property type="term" value="F:mRNA 3'-UTR AU-rich region binding"/>
    <property type="evidence" value="ECO:0007669"/>
    <property type="project" value="TreeGrafter"/>
</dbReference>
<evidence type="ECO:0000313" key="4">
    <source>
        <dbReference type="EMBL" id="PTR17891.1"/>
    </source>
</evidence>
<dbReference type="CDD" id="cd05286">
    <property type="entry name" value="QOR2"/>
    <property type="match status" value="1"/>
</dbReference>
<organism evidence="4 5">
    <name type="scientific">Cereibacter azotoformans</name>
    <dbReference type="NCBI Taxonomy" id="43057"/>
    <lineage>
        <taxon>Bacteria</taxon>
        <taxon>Pseudomonadati</taxon>
        <taxon>Pseudomonadota</taxon>
        <taxon>Alphaproteobacteria</taxon>
        <taxon>Rhodobacterales</taxon>
        <taxon>Paracoccaceae</taxon>
        <taxon>Cereibacter</taxon>
    </lineage>
</organism>
<dbReference type="GO" id="GO:0003960">
    <property type="term" value="F:quinone reductase (NADPH) activity"/>
    <property type="evidence" value="ECO:0007669"/>
    <property type="project" value="InterPro"/>
</dbReference>
<evidence type="ECO:0000256" key="1">
    <source>
        <dbReference type="ARBA" id="ARBA00022857"/>
    </source>
</evidence>
<dbReference type="InterPro" id="IPR020843">
    <property type="entry name" value="ER"/>
</dbReference>
<protein>
    <submittedName>
        <fullName evidence="4">NADPH:quinone reductase-like Zn-dependent oxidoreductase</fullName>
    </submittedName>
</protein>
<dbReference type="Gene3D" id="3.40.50.720">
    <property type="entry name" value="NAD(P)-binding Rossmann-like Domain"/>
    <property type="match status" value="1"/>
</dbReference>
<keyword evidence="1" id="KW-0521">NADP</keyword>
<proteinExistence type="predicted"/>
<dbReference type="AlphaFoldDB" id="A0A2T5K643"/>
<dbReference type="GO" id="GO:0070402">
    <property type="term" value="F:NADPH binding"/>
    <property type="evidence" value="ECO:0007669"/>
    <property type="project" value="TreeGrafter"/>
</dbReference>
<gene>
    <name evidence="4" type="ORF">C8J28_11014</name>
</gene>
<dbReference type="InterPro" id="IPR036291">
    <property type="entry name" value="NAD(P)-bd_dom_sf"/>
</dbReference>
<keyword evidence="2" id="KW-0560">Oxidoreductase</keyword>
<reference evidence="4 5" key="1">
    <citation type="submission" date="2018-04" db="EMBL/GenBank/DDBJ databases">
        <title>Genomic Encyclopedia of Type Strains, Phase III (KMG-III): the genomes of soil and plant-associated and newly described type strains.</title>
        <authorList>
            <person name="Whitman W."/>
        </authorList>
    </citation>
    <scope>NUCLEOTIDE SEQUENCE [LARGE SCALE GENOMIC DNA]</scope>
    <source>
        <strain evidence="4 5">KA25</strain>
    </source>
</reference>
<accession>A0A2T5K643</accession>
<dbReference type="PANTHER" id="PTHR48106">
    <property type="entry name" value="QUINONE OXIDOREDUCTASE PIG3-RELATED"/>
    <property type="match status" value="1"/>
</dbReference>
<dbReference type="SUPFAM" id="SSF50129">
    <property type="entry name" value="GroES-like"/>
    <property type="match status" value="1"/>
</dbReference>
<feature type="domain" description="Enoyl reductase (ER)" evidence="3">
    <location>
        <begin position="12"/>
        <end position="322"/>
    </location>
</feature>
<sequence>MTDFAIIATRPGGPEVLEWAERPAGRPGPGEVRLRQTAVGLNFIDCYFRSGNYPWPGAELVPGGEAAGVVEELGEGVSGLAPGDRVAYTMPNGACRTARVVPADRLVKLPDEIADEVAASIMLKGLTAHYLIHSSFRVEAGHHVLVHAAAGGVGQLLGQWLKEKGAVTIGTVGGPAKAELARANGYDHVIDYEAVDFAEAVMDLTGGRGCDVVYDSVGRSTWRGSLRSLRPRGSFICFGQSSGLLDDFRFKDLATASFTASRPSLFHFIAAREELEARAADLFAMVAAGRVVPKIGQTFALKDAAEAHRALEGRRTTGATVLLP</sequence>